<accession>A0A437QXK8</accession>
<name>A0A437QXK8_9PROT</name>
<protein>
    <recommendedName>
        <fullName evidence="4">Integral membrane protein</fullName>
    </recommendedName>
</protein>
<gene>
    <name evidence="2" type="ORF">EOI86_07960</name>
</gene>
<dbReference type="OrthoDB" id="7570420at2"/>
<keyword evidence="1" id="KW-1133">Transmembrane helix</keyword>
<evidence type="ECO:0000313" key="2">
    <source>
        <dbReference type="EMBL" id="RVU39173.1"/>
    </source>
</evidence>
<dbReference type="EMBL" id="SADE01000001">
    <property type="protein sequence ID" value="RVU39173.1"/>
    <property type="molecule type" value="Genomic_DNA"/>
</dbReference>
<reference evidence="3" key="1">
    <citation type="submission" date="2019-01" db="EMBL/GenBank/DDBJ databases">
        <title>Gri0909 isolated from a small marine red alga.</title>
        <authorList>
            <person name="Kim J."/>
            <person name="Jeong S.E."/>
            <person name="Jeon C.O."/>
        </authorList>
    </citation>
    <scope>NUCLEOTIDE SEQUENCE [LARGE SCALE GENOMIC DNA]</scope>
    <source>
        <strain evidence="3">Gri0909</strain>
    </source>
</reference>
<sequence length="132" mass="13710">MTNPAARLPLRTLLAIDAVTCAAMGVLLIAASVPLGRLTDITAPLLFWAGAVLLPVAGFMAVCARLMPVPAWAASLVVLGNVAWVLASLVLPVLGIITPNPLGWLFLTAQAVVVAILAWLESAASRHIWTPA</sequence>
<evidence type="ECO:0000256" key="1">
    <source>
        <dbReference type="SAM" id="Phobius"/>
    </source>
</evidence>
<feature type="transmembrane region" description="Helical" evidence="1">
    <location>
        <begin position="45"/>
        <end position="64"/>
    </location>
</feature>
<evidence type="ECO:0000313" key="3">
    <source>
        <dbReference type="Proteomes" id="UP000287447"/>
    </source>
</evidence>
<feature type="transmembrane region" description="Helical" evidence="1">
    <location>
        <begin position="12"/>
        <end position="33"/>
    </location>
</feature>
<keyword evidence="1" id="KW-0472">Membrane</keyword>
<feature type="transmembrane region" description="Helical" evidence="1">
    <location>
        <begin position="76"/>
        <end position="97"/>
    </location>
</feature>
<proteinExistence type="predicted"/>
<dbReference type="RefSeq" id="WP_127764544.1">
    <property type="nucleotide sequence ID" value="NZ_SADE01000001.1"/>
</dbReference>
<comment type="caution">
    <text evidence="2">The sequence shown here is derived from an EMBL/GenBank/DDBJ whole genome shotgun (WGS) entry which is preliminary data.</text>
</comment>
<organism evidence="2 3">
    <name type="scientific">Hwanghaeella grinnelliae</name>
    <dbReference type="NCBI Taxonomy" id="2500179"/>
    <lineage>
        <taxon>Bacteria</taxon>
        <taxon>Pseudomonadati</taxon>
        <taxon>Pseudomonadota</taxon>
        <taxon>Alphaproteobacteria</taxon>
        <taxon>Rhodospirillales</taxon>
        <taxon>Rhodospirillaceae</taxon>
        <taxon>Hwanghaeella</taxon>
    </lineage>
</organism>
<dbReference type="AlphaFoldDB" id="A0A437QXK8"/>
<keyword evidence="1" id="KW-0812">Transmembrane</keyword>
<evidence type="ECO:0008006" key="4">
    <source>
        <dbReference type="Google" id="ProtNLM"/>
    </source>
</evidence>
<keyword evidence="3" id="KW-1185">Reference proteome</keyword>
<dbReference type="Proteomes" id="UP000287447">
    <property type="component" value="Unassembled WGS sequence"/>
</dbReference>
<feature type="transmembrane region" description="Helical" evidence="1">
    <location>
        <begin position="103"/>
        <end position="120"/>
    </location>
</feature>